<feature type="domain" description="PNT" evidence="8">
    <location>
        <begin position="495"/>
        <end position="580"/>
    </location>
</feature>
<evidence type="ECO:0000313" key="10">
    <source>
        <dbReference type="Proteomes" id="UP001627154"/>
    </source>
</evidence>
<evidence type="ECO:0000256" key="2">
    <source>
        <dbReference type="ARBA" id="ARBA00005562"/>
    </source>
</evidence>
<comment type="caution">
    <text evidence="9">The sequence shown here is derived from an EMBL/GenBank/DDBJ whole genome shotgun (WGS) entry which is preliminary data.</text>
</comment>
<dbReference type="SUPFAM" id="SSF46785">
    <property type="entry name" value="Winged helix' DNA-binding domain"/>
    <property type="match status" value="1"/>
</dbReference>
<dbReference type="GO" id="GO:0003677">
    <property type="term" value="F:DNA binding"/>
    <property type="evidence" value="ECO:0007669"/>
    <property type="project" value="UniProtKB-KW"/>
</dbReference>
<feature type="compositionally biased region" description="Low complexity" evidence="6">
    <location>
        <begin position="663"/>
        <end position="682"/>
    </location>
</feature>
<feature type="compositionally biased region" description="Low complexity" evidence="6">
    <location>
        <begin position="365"/>
        <end position="400"/>
    </location>
</feature>
<dbReference type="InterPro" id="IPR036388">
    <property type="entry name" value="WH-like_DNA-bd_sf"/>
</dbReference>
<feature type="region of interest" description="Disordered" evidence="6">
    <location>
        <begin position="35"/>
        <end position="153"/>
    </location>
</feature>
<feature type="compositionally biased region" description="Gly residues" evidence="6">
    <location>
        <begin position="100"/>
        <end position="116"/>
    </location>
</feature>
<dbReference type="Pfam" id="PF00178">
    <property type="entry name" value="Ets"/>
    <property type="match status" value="1"/>
</dbReference>
<keyword evidence="10" id="KW-1185">Reference proteome</keyword>
<sequence length="785" mass="85635">MPQTVPQVAAASFSPAFDYSAFQFDLSLLSDDYSNSSPAMSFQQQQQQPQQPHQQIHHHLHHHHHQLPMCQPQQQQQQIPQQQQHNRSQQLCMSHLHVPPGGGGEGGGGGGGGGGLKPPPLTMHIKQEARSPRPASPPIYHPSSGTPYNCLSAGGGEQLSPGYSHNASPAYPTSPYYVPQSPQSAQLYPTSPEPASTTTTTNNNGTILSASLQTQTSCPAKQPIKREKSFDLLSILHESRLLAESLGYKEESTDCTVPCTPPRTEEDIYNSLDADFFPNKKSTTSDSVATAAATDANPLLKEILFKDTNNASTTACLSPAISSSCCVSSSASSPCSSSASIASSPAPLQVLDYEKSSLRDLLFCNNNNNNVNNNNNNNHNNNNNNNNNNNSSNKNNNSNHNVKEEEAKIPAINATKQQTKDDHQLLREVLRDMSFQRKYNLRPVDLPGTTITSNNSGANGYADEEMQQSVVESNECVGDLAREQIEPVLSLAIQQLQKDFDNTCVALGIHPEPRHWSAVDVVAWVHWAKKQLQLPTMPLESFNGIDGATLASFSEEDFCQRAPQCGSMLHAQLEIWKAAVEETPRNSGALVTSWPATNPGQGLMQQQSPPTSSSSSSSSSSDPTRNSPNSVGSSSSAPSSVKDAANLTDDEDEDQPIPTSCANNNNNNNNNNNSTSSGSPSTGSGGGNKIRSSGSHIHLWQFLKELLLNPELHGTCIRWIDRSKGVFKIEDSVRVARLWGRRKNRPAMNYDKLSRSIRQYYKKGIMKKTERSQRLVYQFCHPYIL</sequence>
<feature type="compositionally biased region" description="Low complexity" evidence="6">
    <location>
        <begin position="67"/>
        <end position="85"/>
    </location>
</feature>
<organism evidence="9 10">
    <name type="scientific">Trichogramma kaykai</name>
    <dbReference type="NCBI Taxonomy" id="54128"/>
    <lineage>
        <taxon>Eukaryota</taxon>
        <taxon>Metazoa</taxon>
        <taxon>Ecdysozoa</taxon>
        <taxon>Arthropoda</taxon>
        <taxon>Hexapoda</taxon>
        <taxon>Insecta</taxon>
        <taxon>Pterygota</taxon>
        <taxon>Neoptera</taxon>
        <taxon>Endopterygota</taxon>
        <taxon>Hymenoptera</taxon>
        <taxon>Apocrita</taxon>
        <taxon>Proctotrupomorpha</taxon>
        <taxon>Chalcidoidea</taxon>
        <taxon>Trichogrammatidae</taxon>
        <taxon>Trichogramma</taxon>
    </lineage>
</organism>
<dbReference type="Proteomes" id="UP001627154">
    <property type="component" value="Unassembled WGS sequence"/>
</dbReference>
<feature type="compositionally biased region" description="Low complexity" evidence="6">
    <location>
        <begin position="608"/>
        <end position="641"/>
    </location>
</feature>
<dbReference type="PROSITE" id="PS50061">
    <property type="entry name" value="ETS_DOMAIN_3"/>
    <property type="match status" value="1"/>
</dbReference>
<dbReference type="FunFam" id="1.10.10.10:FF:000220">
    <property type="entry name" value="SAM pointed domain-containing Ets transcription factor"/>
    <property type="match status" value="1"/>
</dbReference>
<evidence type="ECO:0000259" key="7">
    <source>
        <dbReference type="PROSITE" id="PS50061"/>
    </source>
</evidence>
<dbReference type="SUPFAM" id="SSF47769">
    <property type="entry name" value="SAM/Pointed domain"/>
    <property type="match status" value="1"/>
</dbReference>
<feature type="compositionally biased region" description="Polar residues" evidence="6">
    <location>
        <begin position="587"/>
        <end position="607"/>
    </location>
</feature>
<dbReference type="PROSITE" id="PS00345">
    <property type="entry name" value="ETS_DOMAIN_1"/>
    <property type="match status" value="1"/>
</dbReference>
<name>A0ABD2XLP7_9HYME</name>
<feature type="region of interest" description="Disordered" evidence="6">
    <location>
        <begin position="174"/>
        <end position="205"/>
    </location>
</feature>
<evidence type="ECO:0000259" key="8">
    <source>
        <dbReference type="PROSITE" id="PS51433"/>
    </source>
</evidence>
<dbReference type="InterPro" id="IPR003118">
    <property type="entry name" value="Pointed_dom"/>
</dbReference>
<dbReference type="SMART" id="SM00413">
    <property type="entry name" value="ETS"/>
    <property type="match status" value="1"/>
</dbReference>
<dbReference type="GO" id="GO:0005634">
    <property type="term" value="C:nucleus"/>
    <property type="evidence" value="ECO:0007669"/>
    <property type="project" value="UniProtKB-SubCell"/>
</dbReference>
<dbReference type="PRINTS" id="PR00454">
    <property type="entry name" value="ETSDOMAIN"/>
</dbReference>
<gene>
    <name evidence="9" type="ORF">TKK_001440</name>
</gene>
<dbReference type="Gene3D" id="1.10.10.10">
    <property type="entry name" value="Winged helix-like DNA-binding domain superfamily/Winged helix DNA-binding domain"/>
    <property type="match status" value="1"/>
</dbReference>
<evidence type="ECO:0000313" key="9">
    <source>
        <dbReference type="EMBL" id="KAL3406040.1"/>
    </source>
</evidence>
<feature type="compositionally biased region" description="Low complexity" evidence="6">
    <location>
        <begin position="35"/>
        <end position="54"/>
    </location>
</feature>
<comment type="similarity">
    <text evidence="2 5">Belongs to the ETS family.</text>
</comment>
<evidence type="ECO:0000256" key="1">
    <source>
        <dbReference type="ARBA" id="ARBA00004123"/>
    </source>
</evidence>
<dbReference type="AlphaFoldDB" id="A0ABD2XLP7"/>
<proteinExistence type="inferred from homology"/>
<dbReference type="InterPro" id="IPR046328">
    <property type="entry name" value="ETS_fam"/>
</dbReference>
<dbReference type="InterPro" id="IPR036390">
    <property type="entry name" value="WH_DNA-bd_sf"/>
</dbReference>
<reference evidence="9 10" key="1">
    <citation type="journal article" date="2024" name="bioRxiv">
        <title>A reference genome for Trichogramma kaykai: A tiny desert-dwelling parasitoid wasp with competing sex-ratio distorters.</title>
        <authorList>
            <person name="Culotta J."/>
            <person name="Lindsey A.R."/>
        </authorList>
    </citation>
    <scope>NUCLEOTIDE SEQUENCE [LARGE SCALE GENOMIC DNA]</scope>
    <source>
        <strain evidence="9 10">KSX58</strain>
    </source>
</reference>
<evidence type="ECO:0008006" key="11">
    <source>
        <dbReference type="Google" id="ProtNLM"/>
    </source>
</evidence>
<evidence type="ECO:0000256" key="6">
    <source>
        <dbReference type="SAM" id="MobiDB-lite"/>
    </source>
</evidence>
<feature type="domain" description="ETS" evidence="7">
    <location>
        <begin position="697"/>
        <end position="780"/>
    </location>
</feature>
<keyword evidence="3 5" id="KW-0238">DNA-binding</keyword>
<dbReference type="InterPro" id="IPR013761">
    <property type="entry name" value="SAM/pointed_sf"/>
</dbReference>
<evidence type="ECO:0000256" key="3">
    <source>
        <dbReference type="ARBA" id="ARBA00023125"/>
    </source>
</evidence>
<feature type="compositionally biased region" description="Polar residues" evidence="6">
    <location>
        <begin position="180"/>
        <end position="196"/>
    </location>
</feature>
<evidence type="ECO:0000256" key="5">
    <source>
        <dbReference type="RuleBase" id="RU004019"/>
    </source>
</evidence>
<feature type="compositionally biased region" description="Basic residues" evidence="6">
    <location>
        <begin position="55"/>
        <end position="66"/>
    </location>
</feature>
<feature type="region of interest" description="Disordered" evidence="6">
    <location>
        <begin position="587"/>
        <end position="690"/>
    </location>
</feature>
<evidence type="ECO:0000256" key="4">
    <source>
        <dbReference type="ARBA" id="ARBA00023242"/>
    </source>
</evidence>
<keyword evidence="4 5" id="KW-0539">Nucleus</keyword>
<comment type="subcellular location">
    <subcellularLocation>
        <location evidence="1 5">Nucleus</location>
    </subcellularLocation>
</comment>
<dbReference type="PROSITE" id="PS00346">
    <property type="entry name" value="ETS_DOMAIN_2"/>
    <property type="match status" value="1"/>
</dbReference>
<dbReference type="EMBL" id="JBJJXI010000019">
    <property type="protein sequence ID" value="KAL3406040.1"/>
    <property type="molecule type" value="Genomic_DNA"/>
</dbReference>
<feature type="region of interest" description="Disordered" evidence="6">
    <location>
        <begin position="364"/>
        <end position="402"/>
    </location>
</feature>
<accession>A0ABD2XLP7</accession>
<dbReference type="SMART" id="SM00251">
    <property type="entry name" value="SAM_PNT"/>
    <property type="match status" value="1"/>
</dbReference>
<dbReference type="InterPro" id="IPR000418">
    <property type="entry name" value="Ets_dom"/>
</dbReference>
<protein>
    <recommendedName>
        <fullName evidence="11">DNA-binding protein D-ETS-4</fullName>
    </recommendedName>
</protein>
<dbReference type="PANTHER" id="PTHR11849">
    <property type="entry name" value="ETS"/>
    <property type="match status" value="1"/>
</dbReference>
<dbReference type="Pfam" id="PF02198">
    <property type="entry name" value="SAM_PNT"/>
    <property type="match status" value="1"/>
</dbReference>
<dbReference type="PROSITE" id="PS51433">
    <property type="entry name" value="PNT"/>
    <property type="match status" value="1"/>
</dbReference>
<dbReference type="PANTHER" id="PTHR11849:SF182">
    <property type="entry name" value="SAM POINTED DOMAIN-CONTAINING ETS TRANSCRIPTION FACTOR"/>
    <property type="match status" value="1"/>
</dbReference>
<dbReference type="Gene3D" id="1.10.150.50">
    <property type="entry name" value="Transcription Factor, Ets-1"/>
    <property type="match status" value="1"/>
</dbReference>